<dbReference type="GO" id="GO:0060271">
    <property type="term" value="P:cilium assembly"/>
    <property type="evidence" value="ECO:0007669"/>
    <property type="project" value="UniProtKB-UniRule"/>
</dbReference>
<evidence type="ECO:0000313" key="7">
    <source>
        <dbReference type="Proteomes" id="UP000663870"/>
    </source>
</evidence>
<dbReference type="Proteomes" id="UP000663870">
    <property type="component" value="Unassembled WGS sequence"/>
</dbReference>
<dbReference type="GO" id="GO:0005634">
    <property type="term" value="C:nucleus"/>
    <property type="evidence" value="ECO:0007669"/>
    <property type="project" value="TreeGrafter"/>
</dbReference>
<evidence type="ECO:0000256" key="3">
    <source>
        <dbReference type="ARBA" id="ARBA00023054"/>
    </source>
</evidence>
<evidence type="ECO:0000256" key="5">
    <source>
        <dbReference type="SAM" id="Coils"/>
    </source>
</evidence>
<gene>
    <name evidence="6" type="ORF">JXQ802_LOCUS12173</name>
</gene>
<keyword evidence="4" id="KW-0969">Cilium</keyword>
<keyword evidence="4" id="KW-0282">Flagellum</keyword>
<keyword evidence="7" id="KW-1185">Reference proteome</keyword>
<dbReference type="PANTHER" id="PTHR19960:SF12">
    <property type="entry name" value="TEKTIN-4"/>
    <property type="match status" value="1"/>
</dbReference>
<dbReference type="PANTHER" id="PTHR19960">
    <property type="entry name" value="TEKTIN"/>
    <property type="match status" value="1"/>
</dbReference>
<organism evidence="6 7">
    <name type="scientific">Rotaria sordida</name>
    <dbReference type="NCBI Taxonomy" id="392033"/>
    <lineage>
        <taxon>Eukaryota</taxon>
        <taxon>Metazoa</taxon>
        <taxon>Spiralia</taxon>
        <taxon>Gnathifera</taxon>
        <taxon>Rotifera</taxon>
        <taxon>Eurotatoria</taxon>
        <taxon>Bdelloidea</taxon>
        <taxon>Philodinida</taxon>
        <taxon>Philodinidae</taxon>
        <taxon>Rotaria</taxon>
    </lineage>
</organism>
<evidence type="ECO:0000256" key="1">
    <source>
        <dbReference type="ARBA" id="ARBA00007209"/>
    </source>
</evidence>
<name>A0A814DYG1_9BILA</name>
<evidence type="ECO:0000256" key="4">
    <source>
        <dbReference type="RuleBase" id="RU367040"/>
    </source>
</evidence>
<evidence type="ECO:0000313" key="6">
    <source>
        <dbReference type="EMBL" id="CAF0960732.1"/>
    </source>
</evidence>
<sequence>MLSTEKYEFDPSYRGQTGSSIGVSTVGFRSNKYNPNEWHENNYAKYYQTFTDRDISEKQRWQATRTENETLALSQQTQALSTKKLQQRLHDINFWKFELNRMIEDVRNETDLLIAQKKRLTNSLDATEAPLHIATECLANRDRRYGEDRVCDAVETALLKEVEIINNVQNLLRQTIMTAEQQIRANRNAKQNLEMDWSNKWEAAVADAKATNRRNEDVDIMFYPGVARHYDNQSTPESWAQNSHDNIVNGQNQLMASIQLRALIDSILTDISRDMREQADVVETEFARRIAEMSDAMQKMIHNSRETLKAIADNEKKIDMLRASIRAKEAPLKVAQTRLNDRRARPGIESCHDPAQDHLIGEVYQLSQSVDNLTGELREAESNLKKLRDDHQMLVKEIEMKKNSLYIDQQKSMAIRMRYPNVQRLLGYNA</sequence>
<dbReference type="EMBL" id="CAJNOL010000248">
    <property type="protein sequence ID" value="CAF0960732.1"/>
    <property type="molecule type" value="Genomic_DNA"/>
</dbReference>
<dbReference type="Pfam" id="PF03148">
    <property type="entry name" value="Tektin"/>
    <property type="match status" value="1"/>
</dbReference>
<proteinExistence type="inferred from homology"/>
<protein>
    <recommendedName>
        <fullName evidence="4">Tektin</fullName>
    </recommendedName>
</protein>
<dbReference type="AlphaFoldDB" id="A0A814DYG1"/>
<accession>A0A814DYG1</accession>
<comment type="caution">
    <text evidence="6">The sequence shown here is derived from an EMBL/GenBank/DDBJ whole genome shotgun (WGS) entry which is preliminary data.</text>
</comment>
<dbReference type="GO" id="GO:0015630">
    <property type="term" value="C:microtubule cytoskeleton"/>
    <property type="evidence" value="ECO:0007669"/>
    <property type="project" value="UniProtKB-UniRule"/>
</dbReference>
<dbReference type="InterPro" id="IPR000435">
    <property type="entry name" value="Tektins"/>
</dbReference>
<comment type="similarity">
    <text evidence="1 4">Belongs to the tektin family.</text>
</comment>
<keyword evidence="4" id="KW-0966">Cell projection</keyword>
<keyword evidence="3 5" id="KW-0175">Coiled coil</keyword>
<dbReference type="GO" id="GO:0036126">
    <property type="term" value="C:sperm flagellum"/>
    <property type="evidence" value="ECO:0007669"/>
    <property type="project" value="TreeGrafter"/>
</dbReference>
<dbReference type="InterPro" id="IPR048256">
    <property type="entry name" value="Tektin-like"/>
</dbReference>
<dbReference type="GO" id="GO:0060294">
    <property type="term" value="P:cilium movement involved in cell motility"/>
    <property type="evidence" value="ECO:0007669"/>
    <property type="project" value="UniProtKB-UniRule"/>
</dbReference>
<keyword evidence="2" id="KW-0963">Cytoplasm</keyword>
<evidence type="ECO:0000256" key="2">
    <source>
        <dbReference type="ARBA" id="ARBA00022490"/>
    </source>
</evidence>
<reference evidence="6" key="1">
    <citation type="submission" date="2021-02" db="EMBL/GenBank/DDBJ databases">
        <authorList>
            <person name="Nowell W R."/>
        </authorList>
    </citation>
    <scope>NUCLEOTIDE SEQUENCE</scope>
</reference>
<feature type="coiled-coil region" evidence="5">
    <location>
        <begin position="363"/>
        <end position="404"/>
    </location>
</feature>
<comment type="subcellular location">
    <subcellularLocation>
        <location evidence="4">Cytoplasm</location>
        <location evidence="4">Cytoskeleton</location>
        <location evidence="4">Cilium axoneme</location>
    </subcellularLocation>
</comment>
<dbReference type="GO" id="GO:0005930">
    <property type="term" value="C:axoneme"/>
    <property type="evidence" value="ECO:0007669"/>
    <property type="project" value="UniProtKB-SubCell"/>
</dbReference>
<dbReference type="PRINTS" id="PR00511">
    <property type="entry name" value="TEKTIN"/>
</dbReference>